<feature type="transmembrane region" description="Helical" evidence="9">
    <location>
        <begin position="482"/>
        <end position="509"/>
    </location>
</feature>
<dbReference type="SUPFAM" id="SSF82714">
    <property type="entry name" value="Multidrug efflux transporter AcrB TolC docking domain, DN and DC subdomains"/>
    <property type="match status" value="2"/>
</dbReference>
<dbReference type="InterPro" id="IPR001036">
    <property type="entry name" value="Acrflvin-R"/>
</dbReference>
<dbReference type="PANTHER" id="PTHR32063">
    <property type="match status" value="1"/>
</dbReference>
<evidence type="ECO:0000256" key="1">
    <source>
        <dbReference type="ARBA" id="ARBA00004429"/>
    </source>
</evidence>
<dbReference type="Gene3D" id="3.30.70.1440">
    <property type="entry name" value="Multidrug efflux transporter AcrB pore domain"/>
    <property type="match status" value="1"/>
</dbReference>
<dbReference type="Pfam" id="PF00873">
    <property type="entry name" value="ACR_tran"/>
    <property type="match status" value="1"/>
</dbReference>
<dbReference type="NCBIfam" id="NF000282">
    <property type="entry name" value="RND_permease_1"/>
    <property type="match status" value="1"/>
</dbReference>
<reference evidence="10 11" key="1">
    <citation type="submission" date="2017-01" db="EMBL/GenBank/DDBJ databases">
        <authorList>
            <person name="Mah S.A."/>
            <person name="Swanson W.J."/>
            <person name="Moy G.W."/>
            <person name="Vacquier V.D."/>
        </authorList>
    </citation>
    <scope>NUCLEOTIDE SEQUENCE [LARGE SCALE GENOMIC DNA]</scope>
    <source>
        <strain evidence="10 11">DSM 21219</strain>
    </source>
</reference>
<dbReference type="GO" id="GO:0042910">
    <property type="term" value="F:xenobiotic transmembrane transporter activity"/>
    <property type="evidence" value="ECO:0007669"/>
    <property type="project" value="TreeGrafter"/>
</dbReference>
<evidence type="ECO:0000256" key="3">
    <source>
        <dbReference type="ARBA" id="ARBA00022448"/>
    </source>
</evidence>
<dbReference type="InterPro" id="IPR004764">
    <property type="entry name" value="MdtF-like"/>
</dbReference>
<dbReference type="Gene3D" id="3.30.70.1430">
    <property type="entry name" value="Multidrug efflux transporter AcrB pore domain"/>
    <property type="match status" value="2"/>
</dbReference>
<evidence type="ECO:0000256" key="7">
    <source>
        <dbReference type="ARBA" id="ARBA00022989"/>
    </source>
</evidence>
<feature type="transmembrane region" description="Helical" evidence="9">
    <location>
        <begin position="23"/>
        <end position="45"/>
    </location>
</feature>
<keyword evidence="7 9" id="KW-1133">Transmembrane helix</keyword>
<accession>A0A1R3X8J4</accession>
<dbReference type="Proteomes" id="UP000192455">
    <property type="component" value="Unassembled WGS sequence"/>
</dbReference>
<evidence type="ECO:0000256" key="5">
    <source>
        <dbReference type="ARBA" id="ARBA00022519"/>
    </source>
</evidence>
<protein>
    <recommendedName>
        <fullName evidence="9">Efflux pump membrane transporter</fullName>
    </recommendedName>
</protein>
<dbReference type="Gene3D" id="3.30.2090.10">
    <property type="entry name" value="Multidrug efflux transporter AcrB TolC docking domain, DN and DC subdomains"/>
    <property type="match status" value="2"/>
</dbReference>
<feature type="transmembrane region" description="Helical" evidence="9">
    <location>
        <begin position="378"/>
        <end position="398"/>
    </location>
</feature>
<feature type="transmembrane region" description="Helical" evidence="9">
    <location>
        <begin position="548"/>
        <end position="568"/>
    </location>
</feature>
<dbReference type="EMBL" id="FTPS01000002">
    <property type="protein sequence ID" value="SIT86590.1"/>
    <property type="molecule type" value="Genomic_DNA"/>
</dbReference>
<evidence type="ECO:0000256" key="4">
    <source>
        <dbReference type="ARBA" id="ARBA00022475"/>
    </source>
</evidence>
<sequence>MTDRTPAPRAANPLASFFIARPIFAIVLAIATMLGGILAITMLPVSQYPEIAPTTVRVTASYPGATAQAVENSVTREIESAMTGLDGLLYMEASSSTGRATVTLTFDNAVDPDLVQVDVQNKVSPILTRLPESVQREGVRVSRSASDIMMIGNIISTDGRYSTFELSDIMSSTIEDNIERVEGVGGIQVFGSGFAMRIWLDPMALAQFQLTPADVIAAIRVQNVQVTAGAIGNSPTGPGQQLRANITAQSQLQTPEEFGAVILKFDESGSTVRLRDVARVEIGLESYGRSSTFNGMPAAGFGVQLASGANALLTADAVQAEFARLADALPPGVEIAYSYETAPFVRLSIRNVIITLVEAMVLVFLILLLFLQDLRATLIPMVAVPVVLLGTFGVLAIFGYSINMLTMFAMVLAIGLLVDDAIIVVENVERIMTDEGLSAREAAEASMGEITGALIGIALVLSAVFVPMAFFPGSVGVIYRQFSITIATAMTLSALVAIILTPALCAIMLKPARGEATGMRWFSWFNRGFDRMVGGYVRLVGMSLLRPLRLLVLFAAFSGGAYVLYLQLAESFLPVEDQGRLMTQITLPPGANAARTQAVADMVRDYYLTQETEAVESVFMNLGFGFGGTGGENAAMGFVRLRDFSERGDPRLSAAAVAERAGDHFRQIRDAEIYVLMPPTIRGLGQSDGFSMYLEDTGNQGYGALMEASNRLADVAAESPRIDNLRGNTRTLESELRVVIDQEKAGAFGIDLQAANSLLGTAFAGSYVNDFILNGEIKPVHVQADAPYRMQPEDINRWFARNSLGEMVPFSAFATTRWEQGSPALTRFNGSSAISMQGTAVSGASSGDVMDQMERFVAELPGAYGASWSGLSYQERLAGAQAVFLYAVSLLVVFLCLAALYESWSIPFSVILAVPVGIFGTVLASWLLGQDNDVYFKVGMLTTMGLAAKNAILIVEFAKALHERGQGLIDSILEAARLRLRPILMTSLAFSLGVLPLAIATGAGSGAQNAIGISVLGGMIATTVLGVFFVPIFFFIIIRLSTPRRARPPRS</sequence>
<keyword evidence="11" id="KW-1185">Reference proteome</keyword>
<keyword evidence="6 9" id="KW-0812">Transmembrane</keyword>
<dbReference type="PANTHER" id="PTHR32063:SF32">
    <property type="entry name" value="AMINOGLYCOSIDE EFFLUX PUMP-RELATED"/>
    <property type="match status" value="1"/>
</dbReference>
<dbReference type="GO" id="GO:0005886">
    <property type="term" value="C:plasma membrane"/>
    <property type="evidence" value="ECO:0007669"/>
    <property type="project" value="UniProtKB-SubCell"/>
</dbReference>
<dbReference type="InterPro" id="IPR027463">
    <property type="entry name" value="AcrB_DN_DC_subdom"/>
</dbReference>
<comment type="similarity">
    <text evidence="2 9">Belongs to the resistance-nodulation-cell division (RND) (TC 2.A.6) family.</text>
</comment>
<evidence type="ECO:0000313" key="10">
    <source>
        <dbReference type="EMBL" id="SIT86590.1"/>
    </source>
</evidence>
<organism evidence="10 11">
    <name type="scientific">Pontibaca methylaminivorans</name>
    <dbReference type="NCBI Taxonomy" id="515897"/>
    <lineage>
        <taxon>Bacteria</taxon>
        <taxon>Pseudomonadati</taxon>
        <taxon>Pseudomonadota</taxon>
        <taxon>Alphaproteobacteria</taxon>
        <taxon>Rhodobacterales</taxon>
        <taxon>Roseobacteraceae</taxon>
        <taxon>Pontibaca</taxon>
    </lineage>
</organism>
<feature type="transmembrane region" description="Helical" evidence="9">
    <location>
        <begin position="352"/>
        <end position="371"/>
    </location>
</feature>
<dbReference type="RefSeq" id="WP_076650320.1">
    <property type="nucleotide sequence ID" value="NZ_FTPS01000002.1"/>
</dbReference>
<dbReference type="GO" id="GO:0015562">
    <property type="term" value="F:efflux transmembrane transporter activity"/>
    <property type="evidence" value="ECO:0007669"/>
    <property type="project" value="InterPro"/>
</dbReference>
<feature type="transmembrane region" description="Helical" evidence="9">
    <location>
        <begin position="978"/>
        <end position="999"/>
    </location>
</feature>
<evidence type="ECO:0000256" key="8">
    <source>
        <dbReference type="ARBA" id="ARBA00023136"/>
    </source>
</evidence>
<dbReference type="FunFam" id="3.30.70.1430:FF:000001">
    <property type="entry name" value="Efflux pump membrane transporter"/>
    <property type="match status" value="1"/>
</dbReference>
<proteinExistence type="inferred from homology"/>
<dbReference type="NCBIfam" id="TIGR00915">
    <property type="entry name" value="2A0602"/>
    <property type="match status" value="1"/>
</dbReference>
<feature type="transmembrane region" description="Helical" evidence="9">
    <location>
        <begin position="883"/>
        <end position="901"/>
    </location>
</feature>
<dbReference type="AlphaFoldDB" id="A0A1R3X8J4"/>
<dbReference type="OrthoDB" id="9807350at2"/>
<keyword evidence="5 9" id="KW-0997">Cell inner membrane</keyword>
<dbReference type="PRINTS" id="PR00702">
    <property type="entry name" value="ACRIFLAVINRP"/>
</dbReference>
<dbReference type="GO" id="GO:0009636">
    <property type="term" value="P:response to toxic substance"/>
    <property type="evidence" value="ECO:0007669"/>
    <property type="project" value="UniProtKB-ARBA"/>
</dbReference>
<keyword evidence="8 9" id="KW-0472">Membrane</keyword>
<feature type="transmembrane region" description="Helical" evidence="9">
    <location>
        <begin position="404"/>
        <end position="425"/>
    </location>
</feature>
<keyword evidence="3 9" id="KW-0813">Transport</keyword>
<dbReference type="FunFam" id="1.20.1640.10:FF:000001">
    <property type="entry name" value="Efflux pump membrane transporter"/>
    <property type="match status" value="1"/>
</dbReference>
<name>A0A1R3X8J4_9RHOB</name>
<evidence type="ECO:0000256" key="2">
    <source>
        <dbReference type="ARBA" id="ARBA00010942"/>
    </source>
</evidence>
<dbReference type="Gene3D" id="3.30.70.1320">
    <property type="entry name" value="Multidrug efflux transporter AcrB pore domain like"/>
    <property type="match status" value="1"/>
</dbReference>
<dbReference type="STRING" id="515897.SAMN05421849_2334"/>
<feature type="transmembrane region" description="Helical" evidence="9">
    <location>
        <begin position="446"/>
        <end position="470"/>
    </location>
</feature>
<dbReference type="SUPFAM" id="SSF82693">
    <property type="entry name" value="Multidrug efflux transporter AcrB pore domain, PN1, PN2, PC1 and PC2 subdomains"/>
    <property type="match status" value="4"/>
</dbReference>
<feature type="transmembrane region" description="Helical" evidence="9">
    <location>
        <begin position="1011"/>
        <end position="1038"/>
    </location>
</feature>
<dbReference type="SUPFAM" id="SSF82866">
    <property type="entry name" value="Multidrug efflux transporter AcrB transmembrane domain"/>
    <property type="match status" value="2"/>
</dbReference>
<comment type="subcellular location">
    <subcellularLocation>
        <location evidence="1 9">Cell inner membrane</location>
        <topology evidence="1 9">Multi-pass membrane protein</topology>
    </subcellularLocation>
</comment>
<evidence type="ECO:0000313" key="11">
    <source>
        <dbReference type="Proteomes" id="UP000192455"/>
    </source>
</evidence>
<evidence type="ECO:0000256" key="9">
    <source>
        <dbReference type="RuleBase" id="RU364070"/>
    </source>
</evidence>
<feature type="transmembrane region" description="Helical" evidence="9">
    <location>
        <begin position="934"/>
        <end position="957"/>
    </location>
</feature>
<keyword evidence="4" id="KW-1003">Cell membrane</keyword>
<gene>
    <name evidence="10" type="ORF">SAMN05421849_2334</name>
</gene>
<dbReference type="Gene3D" id="1.20.1640.10">
    <property type="entry name" value="Multidrug efflux transporter AcrB transmembrane domain"/>
    <property type="match status" value="2"/>
</dbReference>
<evidence type="ECO:0000256" key="6">
    <source>
        <dbReference type="ARBA" id="ARBA00022692"/>
    </source>
</evidence>
<feature type="transmembrane region" description="Helical" evidence="9">
    <location>
        <begin position="908"/>
        <end position="928"/>
    </location>
</feature>